<dbReference type="GO" id="GO:0017168">
    <property type="term" value="F:5-oxoprolinase (ATP-hydrolyzing) activity"/>
    <property type="evidence" value="ECO:0007669"/>
    <property type="project" value="TreeGrafter"/>
</dbReference>
<name>A0A0W8G4E2_9ZZZZ</name>
<evidence type="ECO:0000313" key="4">
    <source>
        <dbReference type="EMBL" id="KUG28027.1"/>
    </source>
</evidence>
<dbReference type="GO" id="GO:0006749">
    <property type="term" value="P:glutathione metabolic process"/>
    <property type="evidence" value="ECO:0007669"/>
    <property type="project" value="TreeGrafter"/>
</dbReference>
<dbReference type="Pfam" id="PF05378">
    <property type="entry name" value="Hydant_A_N"/>
    <property type="match status" value="1"/>
</dbReference>
<dbReference type="Pfam" id="PF19278">
    <property type="entry name" value="Hydant_A_C"/>
    <property type="match status" value="1"/>
</dbReference>
<accession>A0A0W8G4E2</accession>
<dbReference type="GO" id="GO:0047423">
    <property type="term" value="F:N-methylhydantoinase (ATP-hydrolyzing) activity"/>
    <property type="evidence" value="ECO:0007669"/>
    <property type="project" value="UniProtKB-EC"/>
</dbReference>
<dbReference type="InterPro" id="IPR002821">
    <property type="entry name" value="Hydantoinase_A"/>
</dbReference>
<dbReference type="EC" id="3.5.2.14" evidence="4"/>
<dbReference type="Pfam" id="PF01968">
    <property type="entry name" value="Hydantoinase_A"/>
    <property type="match status" value="1"/>
</dbReference>
<reference evidence="4" key="1">
    <citation type="journal article" date="2015" name="Proc. Natl. Acad. Sci. U.S.A.">
        <title>Networks of energetic and metabolic interactions define dynamics in microbial communities.</title>
        <authorList>
            <person name="Embree M."/>
            <person name="Liu J.K."/>
            <person name="Al-Bassam M.M."/>
            <person name="Zengler K."/>
        </authorList>
    </citation>
    <scope>NUCLEOTIDE SEQUENCE</scope>
</reference>
<keyword evidence="4" id="KW-0378">Hydrolase</keyword>
<dbReference type="InterPro" id="IPR008040">
    <property type="entry name" value="Hydant_A_N"/>
</dbReference>
<protein>
    <submittedName>
        <fullName evidence="4">N-methylhydantoinase a</fullName>
        <ecNumber evidence="4">3.5.2.14</ecNumber>
    </submittedName>
</protein>
<dbReference type="InterPro" id="IPR045079">
    <property type="entry name" value="Oxoprolinase-like"/>
</dbReference>
<dbReference type="GO" id="GO:0005829">
    <property type="term" value="C:cytosol"/>
    <property type="evidence" value="ECO:0007669"/>
    <property type="project" value="TreeGrafter"/>
</dbReference>
<dbReference type="PANTHER" id="PTHR11365">
    <property type="entry name" value="5-OXOPROLINASE RELATED"/>
    <property type="match status" value="1"/>
</dbReference>
<organism evidence="4">
    <name type="scientific">hydrocarbon metagenome</name>
    <dbReference type="NCBI Taxonomy" id="938273"/>
    <lineage>
        <taxon>unclassified sequences</taxon>
        <taxon>metagenomes</taxon>
        <taxon>ecological metagenomes</taxon>
    </lineage>
</organism>
<dbReference type="AlphaFoldDB" id="A0A0W8G4E2"/>
<dbReference type="InterPro" id="IPR049517">
    <property type="entry name" value="ACX-like_C"/>
</dbReference>
<feature type="domain" description="Acetophenone carboxylase-like C-terminal" evidence="3">
    <location>
        <begin position="492"/>
        <end position="655"/>
    </location>
</feature>
<dbReference type="EMBL" id="LNQE01000265">
    <property type="protein sequence ID" value="KUG28027.1"/>
    <property type="molecule type" value="Genomic_DNA"/>
</dbReference>
<comment type="caution">
    <text evidence="4">The sequence shown here is derived from an EMBL/GenBank/DDBJ whole genome shotgun (WGS) entry which is preliminary data.</text>
</comment>
<feature type="domain" description="Hydantoinase A/oxoprolinase" evidence="1">
    <location>
        <begin position="199"/>
        <end position="479"/>
    </location>
</feature>
<proteinExistence type="predicted"/>
<sequence>MIVVGVDTGGTFTDVIVAAGDGASGRFVAVKVPSTPGDPARAILDGLERLTNMGLPVPDRVVHGSTVATNAILERKGVATALVTTAGFRDVLAIGRQNRADLYDPACRRAPCIVPEALRFEVPGRILADGSRREALRPEAARDIAARVAATGAQSVAVSLLFSFLDPADELLLGRELAARGLGVSLSHEIMREFREFERTSTTAVNASVSPIMARYLSRLETGLDRETGLCVMQSSGGVITAKTAMRQSVRTILSGPAGGVTAAMALAKETGFKRLITFDMGGTSTDVALLDGGPAMTTETVVAGYPVTIPMIDMHTVGAGGGSLAAFDAAGALTVGPQSAGADPGPACYGRGEGLTVTDANVVLGRIVPECFLGGGMALHADRARRLMEDMAEARGMAARDLAEGIVAVAEAAMERAIRVISVERGHDPAEFTLVCFGGAGGLHAVSLARSLGMGRVLVPPHPGLFSAMGMLFADIIRDFSATVMLDQEKAGSDLLEARFAELEACGRRELEKEGVTPGDVALVRAVDMRYRGQSFELTVPYGPDLATAFHALHEKTYGYQTPGRPVQLVTLRLRATGATPKPALPRDDALPGRALEPPCAGNRRLVHQGLDVSAGLYVRKRLVPGHALAGPAVVAEDSATTYVPPGAALRVDALGCLVIETEVRP</sequence>
<evidence type="ECO:0000259" key="3">
    <source>
        <dbReference type="Pfam" id="PF19278"/>
    </source>
</evidence>
<evidence type="ECO:0000259" key="2">
    <source>
        <dbReference type="Pfam" id="PF05378"/>
    </source>
</evidence>
<dbReference type="PANTHER" id="PTHR11365:SF23">
    <property type="entry name" value="HYPOTHETICAL 5-OXOPROLINASE (EUROFUNG)-RELATED"/>
    <property type="match status" value="1"/>
</dbReference>
<evidence type="ECO:0000259" key="1">
    <source>
        <dbReference type="Pfam" id="PF01968"/>
    </source>
</evidence>
<feature type="domain" description="Hydantoinase/oxoprolinase N-terminal" evidence="2">
    <location>
        <begin position="4"/>
        <end position="174"/>
    </location>
</feature>
<gene>
    <name evidence="4" type="ORF">ASZ90_002105</name>
</gene>